<feature type="compositionally biased region" description="Basic and acidic residues" evidence="1">
    <location>
        <begin position="149"/>
        <end position="158"/>
    </location>
</feature>
<reference evidence="4" key="1">
    <citation type="submission" date="2021-01" db="EMBL/GenBank/DDBJ databases">
        <authorList>
            <person name="Corre E."/>
            <person name="Pelletier E."/>
            <person name="Niang G."/>
            <person name="Scheremetjew M."/>
            <person name="Finn R."/>
            <person name="Kale V."/>
            <person name="Holt S."/>
            <person name="Cochrane G."/>
            <person name="Meng A."/>
            <person name="Brown T."/>
            <person name="Cohen L."/>
        </authorList>
    </citation>
    <scope>NUCLEOTIDE SEQUENCE</scope>
    <source>
        <strain evidence="4">10249 10 AB</strain>
    </source>
</reference>
<dbReference type="InterPro" id="IPR023393">
    <property type="entry name" value="START-like_dom_sf"/>
</dbReference>
<organism evidence="4">
    <name type="scientific">Pseudo-nitzschia australis</name>
    <dbReference type="NCBI Taxonomy" id="44445"/>
    <lineage>
        <taxon>Eukaryota</taxon>
        <taxon>Sar</taxon>
        <taxon>Stramenopiles</taxon>
        <taxon>Ochrophyta</taxon>
        <taxon>Bacillariophyta</taxon>
        <taxon>Bacillariophyceae</taxon>
        <taxon>Bacillariophycidae</taxon>
        <taxon>Bacillariales</taxon>
        <taxon>Bacillariaceae</taxon>
        <taxon>Pseudo-nitzschia</taxon>
    </lineage>
</organism>
<feature type="chain" id="PRO_5031330396" description="Coenzyme Q-binding protein COQ10 START domain-containing protein" evidence="2">
    <location>
        <begin position="33"/>
        <end position="360"/>
    </location>
</feature>
<name>A0A7S4APR5_9STRA</name>
<feature type="region of interest" description="Disordered" evidence="1">
    <location>
        <begin position="326"/>
        <end position="360"/>
    </location>
</feature>
<feature type="compositionally biased region" description="Low complexity" evidence="1">
    <location>
        <begin position="54"/>
        <end position="67"/>
    </location>
</feature>
<sequence>MMPPRISTAKRMTLFFWLSLLSSLLIVSPLDALPSPHHQQRTRRHGFLTSRSISNNNGNGNSYGNSNDNDDLEHRNGIPKSCLQTLGGTRGRKSYGNSRFRFLTRMGLRNTHADGDNAERKYEPMEDDDEDFFGGGGSSGGGDGDSDSDGGRETQKNKKRLIEIKSEIELPFSAEVAYDAYSDLSRQASWSSWLESVEVVGNQNDGDGDDGSNNASKVESLWTSKMFGIRYSWTAVAVKNERPHTIRWKSVTGLRNEGIVRFYKKEGNAYNQGPTLMTLRMAFVAPRAVSAMIRRSKKLSNYVEEKMIAQSLEGFRDIVLECDTKNDSNDDDDDINNKKANTDTHANDLQEATISTAMSE</sequence>
<dbReference type="PANTHER" id="PTHR33824:SF7">
    <property type="entry name" value="POLYKETIDE CYCLASE_DEHYDRASE AND LIPID TRANSPORT SUPERFAMILY PROTEIN"/>
    <property type="match status" value="1"/>
</dbReference>
<dbReference type="EMBL" id="HBIX01022565">
    <property type="protein sequence ID" value="CAE0722966.1"/>
    <property type="molecule type" value="Transcribed_RNA"/>
</dbReference>
<dbReference type="PANTHER" id="PTHR33824">
    <property type="entry name" value="POLYKETIDE CYCLASE/DEHYDRASE AND LIPID TRANSPORT SUPERFAMILY PROTEIN"/>
    <property type="match status" value="1"/>
</dbReference>
<feature type="compositionally biased region" description="Basic and acidic residues" evidence="1">
    <location>
        <begin position="111"/>
        <end position="124"/>
    </location>
</feature>
<feature type="compositionally biased region" description="Basic and acidic residues" evidence="1">
    <location>
        <begin position="335"/>
        <end position="348"/>
    </location>
</feature>
<feature type="signal peptide" evidence="2">
    <location>
        <begin position="1"/>
        <end position="32"/>
    </location>
</feature>
<protein>
    <recommendedName>
        <fullName evidence="3">Coenzyme Q-binding protein COQ10 START domain-containing protein</fullName>
    </recommendedName>
</protein>
<feature type="compositionally biased region" description="Gly residues" evidence="1">
    <location>
        <begin position="133"/>
        <end position="143"/>
    </location>
</feature>
<feature type="compositionally biased region" description="Polar residues" evidence="1">
    <location>
        <begin position="350"/>
        <end position="360"/>
    </location>
</feature>
<dbReference type="InterPro" id="IPR047137">
    <property type="entry name" value="ORF3"/>
</dbReference>
<dbReference type="InterPro" id="IPR005031">
    <property type="entry name" value="COQ10_START"/>
</dbReference>
<dbReference type="SUPFAM" id="SSF55961">
    <property type="entry name" value="Bet v1-like"/>
    <property type="match status" value="1"/>
</dbReference>
<gene>
    <name evidence="4" type="ORF">PAUS00366_LOCUS15722</name>
</gene>
<evidence type="ECO:0000256" key="2">
    <source>
        <dbReference type="SAM" id="SignalP"/>
    </source>
</evidence>
<proteinExistence type="predicted"/>
<evidence type="ECO:0000256" key="1">
    <source>
        <dbReference type="SAM" id="MobiDB-lite"/>
    </source>
</evidence>
<accession>A0A7S4APR5</accession>
<dbReference type="AlphaFoldDB" id="A0A7S4APR5"/>
<keyword evidence="2" id="KW-0732">Signal</keyword>
<dbReference type="Pfam" id="PF03364">
    <property type="entry name" value="Polyketide_cyc"/>
    <property type="match status" value="1"/>
</dbReference>
<feature type="region of interest" description="Disordered" evidence="1">
    <location>
        <begin position="111"/>
        <end position="158"/>
    </location>
</feature>
<evidence type="ECO:0000259" key="3">
    <source>
        <dbReference type="Pfam" id="PF03364"/>
    </source>
</evidence>
<feature type="domain" description="Coenzyme Q-binding protein COQ10 START" evidence="3">
    <location>
        <begin position="171"/>
        <end position="255"/>
    </location>
</feature>
<dbReference type="Gene3D" id="3.30.530.20">
    <property type="match status" value="1"/>
</dbReference>
<evidence type="ECO:0000313" key="4">
    <source>
        <dbReference type="EMBL" id="CAE0722966.1"/>
    </source>
</evidence>
<feature type="region of interest" description="Disordered" evidence="1">
    <location>
        <begin position="33"/>
        <end position="90"/>
    </location>
</feature>